<reference evidence="2 4" key="1">
    <citation type="submission" date="2023-05" db="EMBL/GenBank/DDBJ databases">
        <title>Metabolic capabilities are highly conserved among human nasal-associated Corynebacterium species in pangenomic analyses.</title>
        <authorList>
            <person name="Tran T.H."/>
            <person name="Roberts A.Q."/>
            <person name="Escapa I.F."/>
            <person name="Gao W."/>
            <person name="Conlan S."/>
            <person name="Kong H."/>
            <person name="Segre J.A."/>
            <person name="Kelly M.S."/>
            <person name="Lemon K.P."/>
        </authorList>
    </citation>
    <scope>NUCLEOTIDE SEQUENCE</scope>
    <source>
        <strain evidence="2">KPL2773</strain>
        <strain evidence="1 4">KPL3772</strain>
    </source>
</reference>
<keyword evidence="4" id="KW-1185">Reference proteome</keyword>
<organism evidence="2 3">
    <name type="scientific">Corynebacterium pseudodiphtheriticum</name>
    <dbReference type="NCBI Taxonomy" id="37637"/>
    <lineage>
        <taxon>Bacteria</taxon>
        <taxon>Bacillati</taxon>
        <taxon>Actinomycetota</taxon>
        <taxon>Actinomycetes</taxon>
        <taxon>Mycobacteriales</taxon>
        <taxon>Corynebacteriaceae</taxon>
        <taxon>Corynebacterium</taxon>
    </lineage>
</organism>
<dbReference type="Proteomes" id="UP001239759">
    <property type="component" value="Unassembled WGS sequence"/>
</dbReference>
<gene>
    <name evidence="1" type="ORF">QPX23_06930</name>
    <name evidence="2" type="ORF">QPX42_02660</name>
</gene>
<dbReference type="Proteomes" id="UP001224412">
    <property type="component" value="Unassembled WGS sequence"/>
</dbReference>
<comment type="caution">
    <text evidence="2">The sequence shown here is derived from an EMBL/GenBank/DDBJ whole genome shotgun (WGS) entry which is preliminary data.</text>
</comment>
<dbReference type="RefSeq" id="WP_021353628.1">
    <property type="nucleotide sequence ID" value="NZ_CP051667.1"/>
</dbReference>
<evidence type="ECO:0000313" key="3">
    <source>
        <dbReference type="Proteomes" id="UP001224412"/>
    </source>
</evidence>
<dbReference type="AlphaFoldDB" id="A0AAP4BTH9"/>
<proteinExistence type="predicted"/>
<dbReference type="GeneID" id="42782699"/>
<evidence type="ECO:0000313" key="4">
    <source>
        <dbReference type="Proteomes" id="UP001239759"/>
    </source>
</evidence>
<evidence type="ECO:0000313" key="2">
    <source>
        <dbReference type="EMBL" id="MDK4306456.1"/>
    </source>
</evidence>
<protein>
    <submittedName>
        <fullName evidence="2">Uncharacterized protein</fullName>
    </submittedName>
</protein>
<evidence type="ECO:0000313" key="1">
    <source>
        <dbReference type="EMBL" id="MDK4290456.1"/>
    </source>
</evidence>
<name>A0AAP4BTH9_9CORY</name>
<dbReference type="EMBL" id="JASNVH010000003">
    <property type="protein sequence ID" value="MDK4306456.1"/>
    <property type="molecule type" value="Genomic_DNA"/>
</dbReference>
<sequence>MPLPKVNPMDPTNPLVADAQASSVGNFIEAIGVNIANVISGFAEAFIQAFGSSF</sequence>
<accession>A0AAP4BTH9</accession>
<dbReference type="EMBL" id="JASNUQ010000009">
    <property type="protein sequence ID" value="MDK4290456.1"/>
    <property type="molecule type" value="Genomic_DNA"/>
</dbReference>